<proteinExistence type="predicted"/>
<evidence type="ECO:0000313" key="2">
    <source>
        <dbReference type="Proteomes" id="UP000663868"/>
    </source>
</evidence>
<feature type="non-terminal residue" evidence="1">
    <location>
        <position position="1"/>
    </location>
</feature>
<protein>
    <submittedName>
        <fullName evidence="1">Uncharacterized protein</fullName>
    </submittedName>
</protein>
<evidence type="ECO:0000313" key="1">
    <source>
        <dbReference type="EMBL" id="CAF4112993.1"/>
    </source>
</evidence>
<name>A0A819VQN8_9BILA</name>
<dbReference type="AlphaFoldDB" id="A0A819VQN8"/>
<dbReference type="EMBL" id="CAJOBB010005028">
    <property type="protein sequence ID" value="CAF4112993.1"/>
    <property type="molecule type" value="Genomic_DNA"/>
</dbReference>
<gene>
    <name evidence="1" type="ORF">KXQ929_LOCUS35192</name>
</gene>
<comment type="caution">
    <text evidence="1">The sequence shown here is derived from an EMBL/GenBank/DDBJ whole genome shotgun (WGS) entry which is preliminary data.</text>
</comment>
<accession>A0A819VQN8</accession>
<organism evidence="1 2">
    <name type="scientific">Adineta steineri</name>
    <dbReference type="NCBI Taxonomy" id="433720"/>
    <lineage>
        <taxon>Eukaryota</taxon>
        <taxon>Metazoa</taxon>
        <taxon>Spiralia</taxon>
        <taxon>Gnathifera</taxon>
        <taxon>Rotifera</taxon>
        <taxon>Eurotatoria</taxon>
        <taxon>Bdelloidea</taxon>
        <taxon>Adinetida</taxon>
        <taxon>Adinetidae</taxon>
        <taxon>Adineta</taxon>
    </lineage>
</organism>
<reference evidence="1" key="1">
    <citation type="submission" date="2021-02" db="EMBL/GenBank/DDBJ databases">
        <authorList>
            <person name="Nowell W R."/>
        </authorList>
    </citation>
    <scope>NUCLEOTIDE SEQUENCE</scope>
</reference>
<dbReference type="Proteomes" id="UP000663868">
    <property type="component" value="Unassembled WGS sequence"/>
</dbReference>
<sequence length="42" mass="5343">LDYYKRALNVYEQCLPVWHPDRWNLEWMIEQISEEIQNDQLY</sequence>